<protein>
    <recommendedName>
        <fullName evidence="3">DUF642 domain-containing protein</fullName>
    </recommendedName>
</protein>
<dbReference type="RefSeq" id="WP_330195991.1">
    <property type="nucleotide sequence ID" value="NZ_JAZDRO010000002.1"/>
</dbReference>
<dbReference type="Proteomes" id="UP001310692">
    <property type="component" value="Unassembled WGS sequence"/>
</dbReference>
<evidence type="ECO:0000313" key="2">
    <source>
        <dbReference type="Proteomes" id="UP001310692"/>
    </source>
</evidence>
<accession>A0ABU7LY26</accession>
<organism evidence="1 2">
    <name type="scientific">Hyphobacterium marinum</name>
    <dbReference type="NCBI Taxonomy" id="3116574"/>
    <lineage>
        <taxon>Bacteria</taxon>
        <taxon>Pseudomonadati</taxon>
        <taxon>Pseudomonadota</taxon>
        <taxon>Alphaproteobacteria</taxon>
        <taxon>Maricaulales</taxon>
        <taxon>Maricaulaceae</taxon>
        <taxon>Hyphobacterium</taxon>
    </lineage>
</organism>
<proteinExistence type="predicted"/>
<evidence type="ECO:0008006" key="3">
    <source>
        <dbReference type="Google" id="ProtNLM"/>
    </source>
</evidence>
<sequence length="151" mass="16296">MLDIPLAINGGLAEIGDFDAEDVASAQTIWLEQTNAILLDDDLANDVSYVSHELSNDQAERITTVSVAGVEPGQSYELTLLLFGNEGQVVQISPMGRSAFYGGTSRIALTEARTVSTANFVAVEDTARFAIRNYNPTGMVRMLAVRVQRAD</sequence>
<keyword evidence="2" id="KW-1185">Reference proteome</keyword>
<evidence type="ECO:0000313" key="1">
    <source>
        <dbReference type="EMBL" id="MEE2566451.1"/>
    </source>
</evidence>
<name>A0ABU7LY26_9PROT</name>
<gene>
    <name evidence="1" type="ORF">V0U35_07130</name>
</gene>
<reference evidence="1 2" key="1">
    <citation type="submission" date="2024-01" db="EMBL/GenBank/DDBJ databases">
        <title>Hyphobacterium bacterium isolated from marine sediment.</title>
        <authorList>
            <person name="Zhao S."/>
        </authorList>
    </citation>
    <scope>NUCLEOTIDE SEQUENCE [LARGE SCALE GENOMIC DNA]</scope>
    <source>
        <strain evidence="1 2">Y60-23</strain>
    </source>
</reference>
<comment type="caution">
    <text evidence="1">The sequence shown here is derived from an EMBL/GenBank/DDBJ whole genome shotgun (WGS) entry which is preliminary data.</text>
</comment>
<dbReference type="EMBL" id="JAZDRO010000002">
    <property type="protein sequence ID" value="MEE2566451.1"/>
    <property type="molecule type" value="Genomic_DNA"/>
</dbReference>